<dbReference type="GO" id="GO:0070403">
    <property type="term" value="F:NAD+ binding"/>
    <property type="evidence" value="ECO:0007669"/>
    <property type="project" value="UniProtKB-UniRule"/>
</dbReference>
<feature type="binding site" evidence="3">
    <location>
        <position position="213"/>
    </location>
    <ligand>
        <name>NAD(+)</name>
        <dbReference type="ChEBI" id="CHEBI:57540"/>
    </ligand>
</feature>
<dbReference type="InterPro" id="IPR027546">
    <property type="entry name" value="Sirtuin_class_III"/>
</dbReference>
<name>A0A2T0U3Q5_9SPHI</name>
<feature type="domain" description="Deacetylase sirtuin-type" evidence="5">
    <location>
        <begin position="1"/>
        <end position="227"/>
    </location>
</feature>
<organism evidence="6 7">
    <name type="scientific">Arcticibacter pallidicorallinus</name>
    <dbReference type="NCBI Taxonomy" id="1259464"/>
    <lineage>
        <taxon>Bacteria</taxon>
        <taxon>Pseudomonadati</taxon>
        <taxon>Bacteroidota</taxon>
        <taxon>Sphingobacteriia</taxon>
        <taxon>Sphingobacteriales</taxon>
        <taxon>Sphingobacteriaceae</taxon>
        <taxon>Arcticibacter</taxon>
    </lineage>
</organism>
<comment type="caution">
    <text evidence="3 4">Lacks conserved residue(s) required for the propagation of feature annotation.</text>
</comment>
<evidence type="ECO:0000313" key="7">
    <source>
        <dbReference type="Proteomes" id="UP000238034"/>
    </source>
</evidence>
<dbReference type="GO" id="GO:0036055">
    <property type="term" value="F:protein-succinyllysine desuccinylase activity"/>
    <property type="evidence" value="ECO:0007669"/>
    <property type="project" value="UniProtKB-UniRule"/>
</dbReference>
<evidence type="ECO:0000256" key="4">
    <source>
        <dbReference type="PROSITE-ProRule" id="PRU00236"/>
    </source>
</evidence>
<feature type="binding site" evidence="3">
    <location>
        <begin position="86"/>
        <end position="89"/>
    </location>
    <ligand>
        <name>NAD(+)</name>
        <dbReference type="ChEBI" id="CHEBI:57540"/>
    </ligand>
</feature>
<dbReference type="EMBL" id="PVTH01000005">
    <property type="protein sequence ID" value="PRY52547.1"/>
    <property type="molecule type" value="Genomic_DNA"/>
</dbReference>
<dbReference type="PROSITE" id="PS50305">
    <property type="entry name" value="SIRTUIN"/>
    <property type="match status" value="1"/>
</dbReference>
<comment type="catalytic activity">
    <reaction evidence="3">
        <text>N(6)-succinyl-L-lysyl-[protein] + NAD(+) + H2O = 2''-O-succinyl-ADP-D-ribose + nicotinamide + L-lysyl-[protein]</text>
        <dbReference type="Rhea" id="RHEA:47668"/>
        <dbReference type="Rhea" id="RHEA-COMP:9752"/>
        <dbReference type="Rhea" id="RHEA-COMP:11877"/>
        <dbReference type="ChEBI" id="CHEBI:15377"/>
        <dbReference type="ChEBI" id="CHEBI:17154"/>
        <dbReference type="ChEBI" id="CHEBI:29969"/>
        <dbReference type="ChEBI" id="CHEBI:57540"/>
        <dbReference type="ChEBI" id="CHEBI:87830"/>
        <dbReference type="ChEBI" id="CHEBI:87832"/>
    </reaction>
</comment>
<accession>A0A2T0U3Q5</accession>
<dbReference type="Gene3D" id="3.40.50.1220">
    <property type="entry name" value="TPP-binding domain"/>
    <property type="match status" value="1"/>
</dbReference>
<comment type="subcellular location">
    <subcellularLocation>
        <location evidence="3">Cytoplasm</location>
    </subcellularLocation>
</comment>
<keyword evidence="2 3" id="KW-0520">NAD</keyword>
<comment type="catalytic activity">
    <reaction evidence="3">
        <text>N(6)-acetyl-L-lysyl-[protein] + NAD(+) + H2O = 2''-O-acetyl-ADP-D-ribose + nicotinamide + L-lysyl-[protein]</text>
        <dbReference type="Rhea" id="RHEA:43636"/>
        <dbReference type="Rhea" id="RHEA-COMP:9752"/>
        <dbReference type="Rhea" id="RHEA-COMP:10731"/>
        <dbReference type="ChEBI" id="CHEBI:15377"/>
        <dbReference type="ChEBI" id="CHEBI:17154"/>
        <dbReference type="ChEBI" id="CHEBI:29969"/>
        <dbReference type="ChEBI" id="CHEBI:57540"/>
        <dbReference type="ChEBI" id="CHEBI:61930"/>
        <dbReference type="ChEBI" id="CHEBI:83767"/>
        <dbReference type="EC" id="2.3.1.286"/>
    </reaction>
</comment>
<comment type="caution">
    <text evidence="6">The sequence shown here is derived from an EMBL/GenBank/DDBJ whole genome shotgun (WGS) entry which is preliminary data.</text>
</comment>
<dbReference type="GO" id="GO:0017136">
    <property type="term" value="F:histone deacetylase activity, NAD-dependent"/>
    <property type="evidence" value="ECO:0007669"/>
    <property type="project" value="TreeGrafter"/>
</dbReference>
<reference evidence="6 7" key="1">
    <citation type="submission" date="2018-03" db="EMBL/GenBank/DDBJ databases">
        <title>Genomic Encyclopedia of Type Strains, Phase III (KMG-III): the genomes of soil and plant-associated and newly described type strains.</title>
        <authorList>
            <person name="Whitman W."/>
        </authorList>
    </citation>
    <scope>NUCLEOTIDE SEQUENCE [LARGE SCALE GENOMIC DNA]</scope>
    <source>
        <strain evidence="6 7">CGMCC 1.9313</strain>
    </source>
</reference>
<dbReference type="EC" id="2.3.1.286" evidence="3"/>
<dbReference type="OrthoDB" id="9800582at2"/>
<evidence type="ECO:0000256" key="3">
    <source>
        <dbReference type="HAMAP-Rule" id="MF_01121"/>
    </source>
</evidence>
<comment type="similarity">
    <text evidence="3">Belongs to the sirtuin family. Class III subfamily.</text>
</comment>
<dbReference type="HAMAP" id="MF_01121">
    <property type="entry name" value="Sirtuin_ClassIII"/>
    <property type="match status" value="1"/>
</dbReference>
<dbReference type="SUPFAM" id="SSF52467">
    <property type="entry name" value="DHS-like NAD/FAD-binding domain"/>
    <property type="match status" value="1"/>
</dbReference>
<dbReference type="InterPro" id="IPR003000">
    <property type="entry name" value="Sirtuin"/>
</dbReference>
<feature type="binding site" evidence="3">
    <location>
        <position position="56"/>
    </location>
    <ligand>
        <name>substrate</name>
    </ligand>
</feature>
<dbReference type="InterPro" id="IPR026591">
    <property type="entry name" value="Sirtuin_cat_small_dom_sf"/>
</dbReference>
<dbReference type="AlphaFoldDB" id="A0A2T0U3Q5"/>
<dbReference type="InterPro" id="IPR029035">
    <property type="entry name" value="DHS-like_NAD/FAD-binding_dom"/>
</dbReference>
<dbReference type="PANTHER" id="PTHR11085">
    <property type="entry name" value="NAD-DEPENDENT PROTEIN DEACYLASE SIRTUIN-5, MITOCHONDRIAL-RELATED"/>
    <property type="match status" value="1"/>
</dbReference>
<dbReference type="PANTHER" id="PTHR11085:SF4">
    <property type="entry name" value="NAD-DEPENDENT PROTEIN DEACYLASE"/>
    <property type="match status" value="1"/>
</dbReference>
<evidence type="ECO:0000259" key="5">
    <source>
        <dbReference type="PROSITE" id="PS50305"/>
    </source>
</evidence>
<keyword evidence="7" id="KW-1185">Reference proteome</keyword>
<keyword evidence="1" id="KW-0808">Transferase</keyword>
<dbReference type="GO" id="GO:0005737">
    <property type="term" value="C:cytoplasm"/>
    <property type="evidence" value="ECO:0007669"/>
    <property type="project" value="UniProtKB-SubCell"/>
</dbReference>
<dbReference type="Gene3D" id="3.30.1600.10">
    <property type="entry name" value="SIR2/SIRT2 'Small Domain"/>
    <property type="match status" value="1"/>
</dbReference>
<comment type="domain">
    <text evidence="3">2 residues (Tyr-53 and Arg-56) present in a large hydrophobic pocket are probably involved in substrate specificity. They are important for desuccinylation activity, but dispensable for deacetylation activity.</text>
</comment>
<feature type="binding site" evidence="3">
    <location>
        <begin position="9"/>
        <end position="28"/>
    </location>
    <ligand>
        <name>NAD(+)</name>
        <dbReference type="ChEBI" id="CHEBI:57540"/>
    </ligand>
</feature>
<feature type="active site" description="Proton acceptor" evidence="3">
    <location>
        <position position="104"/>
    </location>
</feature>
<evidence type="ECO:0000256" key="1">
    <source>
        <dbReference type="ARBA" id="ARBA00022679"/>
    </source>
</evidence>
<dbReference type="InterPro" id="IPR026590">
    <property type="entry name" value="Ssirtuin_cat_dom"/>
</dbReference>
<dbReference type="GO" id="GO:0036054">
    <property type="term" value="F:protein-malonyllysine demalonylase activity"/>
    <property type="evidence" value="ECO:0007669"/>
    <property type="project" value="InterPro"/>
</dbReference>
<dbReference type="InterPro" id="IPR050134">
    <property type="entry name" value="NAD-dep_sirtuin_deacylases"/>
</dbReference>
<keyword evidence="3" id="KW-0963">Cytoplasm</keyword>
<proteinExistence type="inferred from homology"/>
<gene>
    <name evidence="3" type="primary">cobB</name>
    <name evidence="6" type="ORF">B0I27_10513</name>
</gene>
<dbReference type="RefSeq" id="WP_106292980.1">
    <property type="nucleotide sequence ID" value="NZ_PVTH01000005.1"/>
</dbReference>
<dbReference type="Pfam" id="PF02146">
    <property type="entry name" value="SIR2"/>
    <property type="match status" value="1"/>
</dbReference>
<sequence>MKRLVVLTGAGISAESGLQTFRGSDGLWEGHAIEDVATPEAWERNPVLVQQFYNERRQSVLDAQPNAAHLALAELQSAFDVQIITQNIDDLHERAGSQSVLHLHGLITRSQSSRFPWLTYPLEGAEIKMGELCERGSQLRPHVVFFGEPVPMLEEAAEICQGADFFAVIGTTLLVYPAAGLVDYVPRGIPKFVIDPEIPNVRDSEFVRIQEPASTGILKMIDRLFTV</sequence>
<evidence type="ECO:0000313" key="6">
    <source>
        <dbReference type="EMBL" id="PRY52547.1"/>
    </source>
</evidence>
<feature type="binding site" evidence="3">
    <location>
        <position position="53"/>
    </location>
    <ligand>
        <name>substrate</name>
    </ligand>
</feature>
<protein>
    <recommendedName>
        <fullName evidence="3">NAD-dependent protein deacylase</fullName>
        <ecNumber evidence="3">2.3.1.286</ecNumber>
    </recommendedName>
    <alternativeName>
        <fullName evidence="3">Regulatory protein SIR2 homolog</fullName>
    </alternativeName>
</protein>
<dbReference type="Proteomes" id="UP000238034">
    <property type="component" value="Unassembled WGS sequence"/>
</dbReference>
<evidence type="ECO:0000256" key="2">
    <source>
        <dbReference type="ARBA" id="ARBA00023027"/>
    </source>
</evidence>
<comment type="function">
    <text evidence="3">NAD-dependent lysine deacetylase and desuccinylase that specifically removes acetyl and succinyl groups on target proteins. Modulates the activities of several proteins which are inactive in their acylated form.</text>
</comment>